<feature type="transmembrane region" description="Helical" evidence="7">
    <location>
        <begin position="70"/>
        <end position="90"/>
    </location>
</feature>
<protein>
    <submittedName>
        <fullName evidence="10">M48 family metallopeptidase</fullName>
    </submittedName>
</protein>
<proteinExistence type="inferred from homology"/>
<keyword evidence="7" id="KW-1133">Transmembrane helix</keyword>
<dbReference type="PANTHER" id="PTHR10120">
    <property type="entry name" value="CAAX PRENYL PROTEASE 1"/>
    <property type="match status" value="1"/>
</dbReference>
<keyword evidence="11" id="KW-1185">Reference proteome</keyword>
<evidence type="ECO:0000259" key="9">
    <source>
        <dbReference type="Pfam" id="PF16491"/>
    </source>
</evidence>
<organism evidence="10 11">
    <name type="scientific">Uliginosibacterium silvisoli</name>
    <dbReference type="NCBI Taxonomy" id="3114758"/>
    <lineage>
        <taxon>Bacteria</taxon>
        <taxon>Pseudomonadati</taxon>
        <taxon>Pseudomonadota</taxon>
        <taxon>Betaproteobacteria</taxon>
        <taxon>Rhodocyclales</taxon>
        <taxon>Zoogloeaceae</taxon>
        <taxon>Uliginosibacterium</taxon>
    </lineage>
</organism>
<evidence type="ECO:0000256" key="1">
    <source>
        <dbReference type="ARBA" id="ARBA00022670"/>
    </source>
</evidence>
<gene>
    <name evidence="10" type="ORF">VVD49_12480</name>
</gene>
<dbReference type="InterPro" id="IPR032456">
    <property type="entry name" value="Peptidase_M48_N"/>
</dbReference>
<sequence>MTASIFTTVFVLALLISVSVRVWLSLRQAKHVAQHRDRVPDAFNGSISLTDHRKAAAYTLAKGKLGRIELALGTIWLLILTLGGGLQFLSQVAAEWFEPSGLWHGVVLFGLLAAVGFIYDLPATLYGIFKLEARFGFNRMTPRMFVADTLKQLVLAVVIGTPVLWAVLWLMGRMGANWWIWVWAFWLGLNLVTMIVYPIFIAPLFNKFSPLADESVKARVEALLTRCGFRSKGLFVMDGSKRSAHGNAYFTGFGAGKRIVFFDTLLSSLQPSEVEAVLAHELGHFKHHHLWKRIGVMGLAVLGLLWVLGFVTQQDWFYQGLGVQTHSNAMALILFSMALPVLLFPLTPLTSMWSRKHEFEADAYACKQANSRDLVTALVKLYKENASTLTPDPLHSLFYDSHPPASIRIARLQAQ</sequence>
<evidence type="ECO:0000256" key="2">
    <source>
        <dbReference type="ARBA" id="ARBA00022723"/>
    </source>
</evidence>
<evidence type="ECO:0000313" key="10">
    <source>
        <dbReference type="EMBL" id="MEC5386546.1"/>
    </source>
</evidence>
<feature type="domain" description="CAAX prenyl protease 1 N-terminal" evidence="9">
    <location>
        <begin position="28"/>
        <end position="207"/>
    </location>
</feature>
<keyword evidence="1 6" id="KW-0645">Protease</keyword>
<feature type="transmembrane region" description="Helical" evidence="7">
    <location>
        <begin position="102"/>
        <end position="129"/>
    </location>
</feature>
<name>A0ABU6K558_9RHOO</name>
<keyword evidence="3 6" id="KW-0378">Hydrolase</keyword>
<evidence type="ECO:0000256" key="3">
    <source>
        <dbReference type="ARBA" id="ARBA00022801"/>
    </source>
</evidence>
<evidence type="ECO:0000313" key="11">
    <source>
        <dbReference type="Proteomes" id="UP001331561"/>
    </source>
</evidence>
<dbReference type="Pfam" id="PF01435">
    <property type="entry name" value="Peptidase_M48"/>
    <property type="match status" value="1"/>
</dbReference>
<keyword evidence="4 6" id="KW-0862">Zinc</keyword>
<comment type="caution">
    <text evidence="10">The sequence shown here is derived from an EMBL/GenBank/DDBJ whole genome shotgun (WGS) entry which is preliminary data.</text>
</comment>
<keyword evidence="5 6" id="KW-0482">Metalloprotease</keyword>
<keyword evidence="7" id="KW-0472">Membrane</keyword>
<dbReference type="EMBL" id="JAYXHS010000002">
    <property type="protein sequence ID" value="MEC5386546.1"/>
    <property type="molecule type" value="Genomic_DNA"/>
</dbReference>
<dbReference type="InterPro" id="IPR027057">
    <property type="entry name" value="CAXX_Prtase_1"/>
</dbReference>
<evidence type="ECO:0000256" key="7">
    <source>
        <dbReference type="SAM" id="Phobius"/>
    </source>
</evidence>
<evidence type="ECO:0000256" key="5">
    <source>
        <dbReference type="ARBA" id="ARBA00023049"/>
    </source>
</evidence>
<feature type="transmembrane region" description="Helical" evidence="7">
    <location>
        <begin position="150"/>
        <end position="172"/>
    </location>
</feature>
<dbReference type="InterPro" id="IPR001915">
    <property type="entry name" value="Peptidase_M48"/>
</dbReference>
<dbReference type="Gene3D" id="3.30.2010.10">
    <property type="entry name" value="Metalloproteases ('zincins'), catalytic domain"/>
    <property type="match status" value="1"/>
</dbReference>
<comment type="similarity">
    <text evidence="6">Belongs to the peptidase M48 family.</text>
</comment>
<feature type="transmembrane region" description="Helical" evidence="7">
    <location>
        <begin position="6"/>
        <end position="26"/>
    </location>
</feature>
<evidence type="ECO:0000259" key="8">
    <source>
        <dbReference type="Pfam" id="PF01435"/>
    </source>
</evidence>
<reference evidence="10 11" key="1">
    <citation type="submission" date="2024-01" db="EMBL/GenBank/DDBJ databases">
        <title>Uliginosibacterium soil sp. nov.</title>
        <authorList>
            <person name="Lv Y."/>
        </authorList>
    </citation>
    <scope>NUCLEOTIDE SEQUENCE [LARGE SCALE GENOMIC DNA]</scope>
    <source>
        <strain evidence="10 11">H3</strain>
    </source>
</reference>
<evidence type="ECO:0000256" key="6">
    <source>
        <dbReference type="RuleBase" id="RU003983"/>
    </source>
</evidence>
<feature type="transmembrane region" description="Helical" evidence="7">
    <location>
        <begin position="178"/>
        <end position="200"/>
    </location>
</feature>
<dbReference type="Pfam" id="PF16491">
    <property type="entry name" value="Peptidase_M48_N"/>
    <property type="match status" value="1"/>
</dbReference>
<feature type="transmembrane region" description="Helical" evidence="7">
    <location>
        <begin position="329"/>
        <end position="347"/>
    </location>
</feature>
<dbReference type="Proteomes" id="UP001331561">
    <property type="component" value="Unassembled WGS sequence"/>
</dbReference>
<keyword evidence="2" id="KW-0479">Metal-binding</keyword>
<feature type="transmembrane region" description="Helical" evidence="7">
    <location>
        <begin position="290"/>
        <end position="309"/>
    </location>
</feature>
<evidence type="ECO:0000256" key="4">
    <source>
        <dbReference type="ARBA" id="ARBA00022833"/>
    </source>
</evidence>
<accession>A0ABU6K558</accession>
<keyword evidence="7" id="KW-0812">Transmembrane</keyword>
<dbReference type="RefSeq" id="WP_327599509.1">
    <property type="nucleotide sequence ID" value="NZ_JAYXHS010000002.1"/>
</dbReference>
<comment type="cofactor">
    <cofactor evidence="6">
        <name>Zn(2+)</name>
        <dbReference type="ChEBI" id="CHEBI:29105"/>
    </cofactor>
    <text evidence="6">Binds 1 zinc ion per subunit.</text>
</comment>
<dbReference type="PRINTS" id="PR00173">
    <property type="entry name" value="EDTRNSPORT"/>
</dbReference>
<dbReference type="CDD" id="cd07343">
    <property type="entry name" value="M48A_Zmpste24p_like"/>
    <property type="match status" value="1"/>
</dbReference>
<feature type="domain" description="Peptidase M48" evidence="8">
    <location>
        <begin position="211"/>
        <end position="414"/>
    </location>
</feature>